<evidence type="ECO:0000313" key="4">
    <source>
        <dbReference type="Proteomes" id="UP001153328"/>
    </source>
</evidence>
<evidence type="ECO:0000256" key="1">
    <source>
        <dbReference type="SAM" id="SignalP"/>
    </source>
</evidence>
<dbReference type="GO" id="GO:0016853">
    <property type="term" value="F:isomerase activity"/>
    <property type="evidence" value="ECO:0007669"/>
    <property type="project" value="InterPro"/>
</dbReference>
<evidence type="ECO:0000313" key="3">
    <source>
        <dbReference type="EMBL" id="CAG7642447.1"/>
    </source>
</evidence>
<keyword evidence="1" id="KW-0732">Signal</keyword>
<feature type="chain" id="PRO_5040841019" description="Allene oxide cyclase barrel-like domain-containing protein" evidence="1">
    <location>
        <begin position="28"/>
        <end position="163"/>
    </location>
</feature>
<dbReference type="InterPro" id="IPR041013">
    <property type="entry name" value="AOC-like"/>
</dbReference>
<dbReference type="Gene3D" id="2.40.480.10">
    <property type="entry name" value="Allene oxide cyclase-like"/>
    <property type="match status" value="1"/>
</dbReference>
<feature type="domain" description="Allene oxide cyclase barrel-like" evidence="2">
    <location>
        <begin position="53"/>
        <end position="152"/>
    </location>
</feature>
<protein>
    <recommendedName>
        <fullName evidence="2">Allene oxide cyclase barrel-like domain-containing protein</fullName>
    </recommendedName>
</protein>
<keyword evidence="4" id="KW-1185">Reference proteome</keyword>
<proteinExistence type="predicted"/>
<name>A0A9W4H1D4_9ACTN</name>
<dbReference type="Proteomes" id="UP001153328">
    <property type="component" value="Unassembled WGS sequence"/>
</dbReference>
<comment type="caution">
    <text evidence="3">The sequence shown here is derived from an EMBL/GenBank/DDBJ whole genome shotgun (WGS) entry which is preliminary data.</text>
</comment>
<dbReference type="Pfam" id="PF18678">
    <property type="entry name" value="AOC_like"/>
    <property type="match status" value="1"/>
</dbReference>
<dbReference type="GO" id="GO:0017000">
    <property type="term" value="P:antibiotic biosynthetic process"/>
    <property type="evidence" value="ECO:0007669"/>
    <property type="project" value="InterPro"/>
</dbReference>
<gene>
    <name evidence="3" type="ORF">SBRY_30653</name>
</gene>
<reference evidence="3" key="1">
    <citation type="submission" date="2021-06" db="EMBL/GenBank/DDBJ databases">
        <authorList>
            <person name="Arsene-Ploetze F."/>
        </authorList>
    </citation>
    <scope>NUCLEOTIDE SEQUENCE</scope>
    <source>
        <strain evidence="3">SBRY1</strain>
    </source>
</reference>
<accession>A0A9W4H1D4</accession>
<dbReference type="RefSeq" id="WP_205042964.1">
    <property type="nucleotide sequence ID" value="NZ_CAJVAX010000017.1"/>
</dbReference>
<dbReference type="EMBL" id="CAJVAX010000017">
    <property type="protein sequence ID" value="CAG7642447.1"/>
    <property type="molecule type" value="Genomic_DNA"/>
</dbReference>
<dbReference type="AlphaFoldDB" id="A0A9W4H1D4"/>
<evidence type="ECO:0000259" key="2">
    <source>
        <dbReference type="Pfam" id="PF18678"/>
    </source>
</evidence>
<dbReference type="InterPro" id="IPR044859">
    <property type="entry name" value="Allene_oxi_cyc_Dirigent"/>
</dbReference>
<sequence>MRRLTLGLSLCSAAVSAGLVCSSAATAAPSEDAAVQEQVLRLTAVRSQATLDAPNGMVQGARLIYAEDLYNDKGAKAGHLGGVCTVTSSGTQGVPEAQCNVTESLPGGEITAQGFISTSVLSGTGMFDDAITGGTGIYSSASGTIHGVAISTTTTRLTFHIGH</sequence>
<feature type="signal peptide" evidence="1">
    <location>
        <begin position="1"/>
        <end position="27"/>
    </location>
</feature>
<organism evidence="3 4">
    <name type="scientific">Actinacidiphila bryophytorum</name>
    <dbReference type="NCBI Taxonomy" id="1436133"/>
    <lineage>
        <taxon>Bacteria</taxon>
        <taxon>Bacillati</taxon>
        <taxon>Actinomycetota</taxon>
        <taxon>Actinomycetes</taxon>
        <taxon>Kitasatosporales</taxon>
        <taxon>Streptomycetaceae</taxon>
        <taxon>Actinacidiphila</taxon>
    </lineage>
</organism>